<evidence type="ECO:0000256" key="1">
    <source>
        <dbReference type="SAM" id="Phobius"/>
    </source>
</evidence>
<dbReference type="Proteomes" id="UP000011014">
    <property type="component" value="Unassembled WGS sequence"/>
</dbReference>
<protein>
    <submittedName>
        <fullName evidence="2">Uncharacterized protein</fullName>
    </submittedName>
</protein>
<gene>
    <name evidence="2" type="ORF">GSOID_T00019326001</name>
</gene>
<dbReference type="AlphaFoldDB" id="E4YTL1"/>
<reference evidence="2" key="1">
    <citation type="journal article" date="2010" name="Science">
        <title>Plasticity of animal genome architecture unmasked by rapid evolution of a pelagic tunicate.</title>
        <authorList>
            <person name="Denoeud F."/>
            <person name="Henriet S."/>
            <person name="Mungpakdee S."/>
            <person name="Aury J.M."/>
            <person name="Da Silva C."/>
            <person name="Brinkmann H."/>
            <person name="Mikhaleva J."/>
            <person name="Olsen L.C."/>
            <person name="Jubin C."/>
            <person name="Canestro C."/>
            <person name="Bouquet J.M."/>
            <person name="Danks G."/>
            <person name="Poulain J."/>
            <person name="Campsteijn C."/>
            <person name="Adamski M."/>
            <person name="Cross I."/>
            <person name="Yadetie F."/>
            <person name="Muffato M."/>
            <person name="Louis A."/>
            <person name="Butcher S."/>
            <person name="Tsagkogeorga G."/>
            <person name="Konrad A."/>
            <person name="Singh S."/>
            <person name="Jensen M.F."/>
            <person name="Cong E.H."/>
            <person name="Eikeseth-Otteraa H."/>
            <person name="Noel B."/>
            <person name="Anthouard V."/>
            <person name="Porcel B.M."/>
            <person name="Kachouri-Lafond R."/>
            <person name="Nishino A."/>
            <person name="Ugolini M."/>
            <person name="Chourrout P."/>
            <person name="Nishida H."/>
            <person name="Aasland R."/>
            <person name="Huzurbazar S."/>
            <person name="Westhof E."/>
            <person name="Delsuc F."/>
            <person name="Lehrach H."/>
            <person name="Reinhardt R."/>
            <person name="Weissenbach J."/>
            <person name="Roy S.W."/>
            <person name="Artiguenave F."/>
            <person name="Postlethwait J.H."/>
            <person name="Manak J.R."/>
            <person name="Thompson E.M."/>
            <person name="Jaillon O."/>
            <person name="Du Pasquier L."/>
            <person name="Boudinot P."/>
            <person name="Liberles D.A."/>
            <person name="Volff J.N."/>
            <person name="Philippe H."/>
            <person name="Lenhard B."/>
            <person name="Roest Crollius H."/>
            <person name="Wincker P."/>
            <person name="Chourrout D."/>
        </authorList>
    </citation>
    <scope>NUCLEOTIDE SEQUENCE [LARGE SCALE GENOMIC DNA]</scope>
</reference>
<keyword evidence="1" id="KW-1133">Transmembrane helix</keyword>
<organism evidence="2">
    <name type="scientific">Oikopleura dioica</name>
    <name type="common">Tunicate</name>
    <dbReference type="NCBI Taxonomy" id="34765"/>
    <lineage>
        <taxon>Eukaryota</taxon>
        <taxon>Metazoa</taxon>
        <taxon>Chordata</taxon>
        <taxon>Tunicata</taxon>
        <taxon>Appendicularia</taxon>
        <taxon>Copelata</taxon>
        <taxon>Oikopleuridae</taxon>
        <taxon>Oikopleura</taxon>
    </lineage>
</organism>
<keyword evidence="1" id="KW-0472">Membrane</keyword>
<sequence length="149" mass="17121">MSESDQDLDCNILYHPGEFGAEFGDDYNYSLYASEYYAEYYGNESYFSEENHTGEEDWEKNFKVQPIDLVVAILIGLISFGGIIGHGLILFIMYCRPSRKTWTRSMMQLNSIFALSYLIVQTSRDIFTILSGEAQLKTSSWGRFRNGVL</sequence>
<proteinExistence type="predicted"/>
<keyword evidence="1" id="KW-0812">Transmembrane</keyword>
<feature type="transmembrane region" description="Helical" evidence="1">
    <location>
        <begin position="69"/>
        <end position="94"/>
    </location>
</feature>
<accession>E4YTL1</accession>
<dbReference type="SUPFAM" id="SSF81321">
    <property type="entry name" value="Family A G protein-coupled receptor-like"/>
    <property type="match status" value="1"/>
</dbReference>
<name>E4YTL1_OIKDI</name>
<evidence type="ECO:0000313" key="2">
    <source>
        <dbReference type="EMBL" id="CBY38800.1"/>
    </source>
</evidence>
<dbReference type="EMBL" id="FN655330">
    <property type="protein sequence ID" value="CBY38800.1"/>
    <property type="molecule type" value="Genomic_DNA"/>
</dbReference>